<gene>
    <name evidence="10" type="ordered locus">Fisuc_2149</name>
    <name evidence="11" type="ordered locus">FSU_2686</name>
</gene>
<reference evidence="11" key="3">
    <citation type="submission" date="2010-08" db="EMBL/GenBank/DDBJ databases">
        <authorList>
            <person name="Durkin A.S."/>
            <person name="Nelson K.E."/>
            <person name="Morrison M."/>
            <person name="Forsberg C.W."/>
            <person name="Wilson D.B."/>
            <person name="Russell J.B."/>
            <person name="Cann I.K.O."/>
            <person name="Mackie R.I."/>
            <person name="White B.A."/>
        </authorList>
    </citation>
    <scope>NUCLEOTIDE SEQUENCE</scope>
    <source>
        <strain evidence="11">S85</strain>
    </source>
</reference>
<dbReference type="InterPro" id="IPR035952">
    <property type="entry name" value="Rhomboid-like_sf"/>
</dbReference>
<evidence type="ECO:0000256" key="1">
    <source>
        <dbReference type="ARBA" id="ARBA00004141"/>
    </source>
</evidence>
<evidence type="ECO:0000313" key="10">
    <source>
        <dbReference type="EMBL" id="ACX75736.1"/>
    </source>
</evidence>
<sequence>MPRFMSPMIRRRPDADKLGTDPRAAQDFAPSPITRDIDFSQTAQPSTEQGSEQLEEQPQIPPDVRISEGGFRQIRDESLVLLSQGISHRIERSEEGPFQIFVEPEKRRMAQFQIRLYHRENPPRDENPPLPLKFTLHPLWVLAIPIACTLLDFSDISIQMHNAGIADASKILRGEWWRTITAMTLHADSRHLASNLVSGFLALSLLHYRIPLAKLVPFLAVASAVANFFVALTVQTSFRSLGFSGFVFATIGCLAVIEFRLMPRETHGLLRRFAPLCGAASLAVFLGLGENADILGHLYGFIAGLLCGFIPKKKTLRWGAPTVAADILWIAAYYALFIIGWVLAF</sequence>
<evidence type="ECO:0000256" key="4">
    <source>
        <dbReference type="ARBA" id="ARBA00022801"/>
    </source>
</evidence>
<proteinExistence type="inferred from homology"/>
<feature type="region of interest" description="Disordered" evidence="7">
    <location>
        <begin position="1"/>
        <end position="65"/>
    </location>
</feature>
<dbReference type="SUPFAM" id="SSF144091">
    <property type="entry name" value="Rhomboid-like"/>
    <property type="match status" value="1"/>
</dbReference>
<dbReference type="GO" id="GO:0016020">
    <property type="term" value="C:membrane"/>
    <property type="evidence" value="ECO:0007669"/>
    <property type="project" value="UniProtKB-SubCell"/>
</dbReference>
<feature type="transmembrane region" description="Helical" evidence="8">
    <location>
        <begin position="215"/>
        <end position="234"/>
    </location>
</feature>
<dbReference type="EMBL" id="CP002158">
    <property type="protein sequence ID" value="ADL25057.1"/>
    <property type="molecule type" value="Genomic_DNA"/>
</dbReference>
<dbReference type="KEGG" id="fsc:FSU_2686"/>
<dbReference type="InterPro" id="IPR022764">
    <property type="entry name" value="Peptidase_S54_rhomboid_dom"/>
</dbReference>
<dbReference type="STRING" id="59374.FSU_2686"/>
<evidence type="ECO:0000313" key="11">
    <source>
        <dbReference type="EMBL" id="ADL25057.1"/>
    </source>
</evidence>
<dbReference type="EMBL" id="CP001792">
    <property type="protein sequence ID" value="ACX75736.1"/>
    <property type="molecule type" value="Genomic_DNA"/>
</dbReference>
<dbReference type="OrthoDB" id="9813074at2"/>
<feature type="transmembrane region" description="Helical" evidence="8">
    <location>
        <begin position="269"/>
        <end position="288"/>
    </location>
</feature>
<evidence type="ECO:0000313" key="12">
    <source>
        <dbReference type="Proteomes" id="UP000000517"/>
    </source>
</evidence>
<dbReference type="PANTHER" id="PTHR43731">
    <property type="entry name" value="RHOMBOID PROTEASE"/>
    <property type="match status" value="1"/>
</dbReference>
<evidence type="ECO:0000256" key="8">
    <source>
        <dbReference type="SAM" id="Phobius"/>
    </source>
</evidence>
<dbReference type="Proteomes" id="UP000000517">
    <property type="component" value="Chromosome"/>
</dbReference>
<feature type="domain" description="Peptidase S54 rhomboid" evidence="9">
    <location>
        <begin position="174"/>
        <end position="310"/>
    </location>
</feature>
<reference evidence="10 13" key="1">
    <citation type="submission" date="2009-10" db="EMBL/GenBank/DDBJ databases">
        <title>Complete sequence of Fibrobacter succinogenes subsp. succinogenes S85.</title>
        <authorList>
            <consortium name="US DOE Joint Genome Institute"/>
            <person name="Lucas S."/>
            <person name="Copeland A."/>
            <person name="Lapidus A."/>
            <person name="Glavina del Rio T."/>
            <person name="Tice H."/>
            <person name="Bruce D."/>
            <person name="Goodwin L."/>
            <person name="Pitluck S."/>
            <person name="Chertkov O."/>
            <person name="Detter J.C."/>
            <person name="Han C."/>
            <person name="Tapia R."/>
            <person name="Larimer F."/>
            <person name="Land M."/>
            <person name="Hauser L."/>
            <person name="Kyrpides N."/>
            <person name="Mikhailova N."/>
            <person name="Weimer P.J."/>
            <person name="Stevenson D.M."/>
            <person name="Boyum J."/>
            <person name="Brumm P.I."/>
            <person name="Mead D."/>
        </authorList>
    </citation>
    <scope>NUCLEOTIDE SEQUENCE [LARGE SCALE GENOMIC DNA]</scope>
    <source>
        <strain evidence="13">ATCC 19169 / S85</strain>
        <strain evidence="10">S85</strain>
    </source>
</reference>
<evidence type="ECO:0000259" key="9">
    <source>
        <dbReference type="Pfam" id="PF01694"/>
    </source>
</evidence>
<feature type="transmembrane region" description="Helical" evidence="8">
    <location>
        <begin position="240"/>
        <end position="257"/>
    </location>
</feature>
<dbReference type="GO" id="GO:0004252">
    <property type="term" value="F:serine-type endopeptidase activity"/>
    <property type="evidence" value="ECO:0007669"/>
    <property type="project" value="InterPro"/>
</dbReference>
<evidence type="ECO:0000256" key="6">
    <source>
        <dbReference type="ARBA" id="ARBA00023136"/>
    </source>
</evidence>
<protein>
    <submittedName>
        <fullName evidence="11">Rhomboid family protein</fullName>
    </submittedName>
</protein>
<name>C9RK03_FIBSS</name>
<evidence type="ECO:0000256" key="7">
    <source>
        <dbReference type="SAM" id="MobiDB-lite"/>
    </source>
</evidence>
<comment type="similarity">
    <text evidence="2">Belongs to the peptidase S54 family.</text>
</comment>
<evidence type="ECO:0000256" key="5">
    <source>
        <dbReference type="ARBA" id="ARBA00022989"/>
    </source>
</evidence>
<keyword evidence="3 8" id="KW-0812">Transmembrane</keyword>
<feature type="compositionally biased region" description="Polar residues" evidence="7">
    <location>
        <begin position="39"/>
        <end position="52"/>
    </location>
</feature>
<keyword evidence="5 8" id="KW-1133">Transmembrane helix</keyword>
<reference evidence="12" key="2">
    <citation type="submission" date="2010-08" db="EMBL/GenBank/DDBJ databases">
        <title>Complete sequence of Fibrobacter succinogenes subsp. succinogenes S85.</title>
        <authorList>
            <person name="Durkin A.S."/>
            <person name="Nelson K.E."/>
            <person name="Morrison M."/>
            <person name="Forsberg C.W."/>
            <person name="Wilson D.B."/>
            <person name="Russell J.B."/>
            <person name="Cann I.K.O."/>
            <person name="Mackie R.I."/>
            <person name="White B.A."/>
        </authorList>
    </citation>
    <scope>NUCLEOTIDE SEQUENCE [LARGE SCALE GENOMIC DNA]</scope>
    <source>
        <strain evidence="12">ATCC 19169 / S85</strain>
    </source>
</reference>
<dbReference type="RefSeq" id="WP_014546798.1">
    <property type="nucleotide sequence ID" value="NC_013410.1"/>
</dbReference>
<evidence type="ECO:0000256" key="3">
    <source>
        <dbReference type="ARBA" id="ARBA00022692"/>
    </source>
</evidence>
<dbReference type="Proteomes" id="UP000001497">
    <property type="component" value="Chromosome"/>
</dbReference>
<evidence type="ECO:0000256" key="2">
    <source>
        <dbReference type="ARBA" id="ARBA00009045"/>
    </source>
</evidence>
<feature type="transmembrane region" description="Helical" evidence="8">
    <location>
        <begin position="294"/>
        <end position="311"/>
    </location>
</feature>
<organism evidence="11 12">
    <name type="scientific">Fibrobacter succinogenes (strain ATCC 19169 / S85)</name>
    <dbReference type="NCBI Taxonomy" id="59374"/>
    <lineage>
        <taxon>Bacteria</taxon>
        <taxon>Pseudomonadati</taxon>
        <taxon>Fibrobacterota</taxon>
        <taxon>Fibrobacteria</taxon>
        <taxon>Fibrobacterales</taxon>
        <taxon>Fibrobacteraceae</taxon>
        <taxon>Fibrobacter</taxon>
    </lineage>
</organism>
<keyword evidence="6 8" id="KW-0472">Membrane</keyword>
<evidence type="ECO:0000313" key="13">
    <source>
        <dbReference type="Proteomes" id="UP000001497"/>
    </source>
</evidence>
<dbReference type="InterPro" id="IPR050925">
    <property type="entry name" value="Rhomboid_protease_S54"/>
</dbReference>
<dbReference type="eggNOG" id="COG0705">
    <property type="taxonomic scope" value="Bacteria"/>
</dbReference>
<dbReference type="Gene3D" id="1.20.1540.10">
    <property type="entry name" value="Rhomboid-like"/>
    <property type="match status" value="1"/>
</dbReference>
<feature type="transmembrane region" description="Helical" evidence="8">
    <location>
        <begin position="323"/>
        <end position="344"/>
    </location>
</feature>
<dbReference type="HOGENOM" id="CLU_061963_0_0_0"/>
<accession>C9RK03</accession>
<keyword evidence="13" id="KW-1185">Reference proteome</keyword>
<dbReference type="Pfam" id="PF01694">
    <property type="entry name" value="Rhomboid"/>
    <property type="match status" value="1"/>
</dbReference>
<dbReference type="KEGG" id="fsu:Fisuc_2149"/>
<keyword evidence="4" id="KW-0378">Hydrolase</keyword>
<dbReference type="AlphaFoldDB" id="C9RK03"/>
<dbReference type="PANTHER" id="PTHR43731:SF14">
    <property type="entry name" value="PRESENILIN-ASSOCIATED RHOMBOID-LIKE PROTEIN, MITOCHONDRIAL"/>
    <property type="match status" value="1"/>
</dbReference>
<feature type="compositionally biased region" description="Basic and acidic residues" evidence="7">
    <location>
        <begin position="11"/>
        <end position="20"/>
    </location>
</feature>
<comment type="subcellular location">
    <subcellularLocation>
        <location evidence="1">Membrane</location>
        <topology evidence="1">Multi-pass membrane protein</topology>
    </subcellularLocation>
</comment>